<evidence type="ECO:0000313" key="9">
    <source>
        <dbReference type="Proteomes" id="UP001596099"/>
    </source>
</evidence>
<feature type="transmembrane region" description="Helical" evidence="7">
    <location>
        <begin position="49"/>
        <end position="70"/>
    </location>
</feature>
<dbReference type="NCBIfam" id="TIGR00374">
    <property type="entry name" value="flippase-like domain"/>
    <property type="match status" value="1"/>
</dbReference>
<comment type="caution">
    <text evidence="8">The sequence shown here is derived from an EMBL/GenBank/DDBJ whole genome shotgun (WGS) entry which is preliminary data.</text>
</comment>
<comment type="subcellular location">
    <subcellularLocation>
        <location evidence="1">Cell membrane</location>
        <topology evidence="1">Multi-pass membrane protein</topology>
    </subcellularLocation>
</comment>
<feature type="transmembrane region" description="Helical" evidence="7">
    <location>
        <begin position="265"/>
        <end position="283"/>
    </location>
</feature>
<dbReference type="PANTHER" id="PTHR39087">
    <property type="entry name" value="UPF0104 MEMBRANE PROTEIN MJ1595"/>
    <property type="match status" value="1"/>
</dbReference>
<evidence type="ECO:0000256" key="4">
    <source>
        <dbReference type="ARBA" id="ARBA00022692"/>
    </source>
</evidence>
<evidence type="ECO:0000256" key="1">
    <source>
        <dbReference type="ARBA" id="ARBA00004651"/>
    </source>
</evidence>
<evidence type="ECO:0000256" key="2">
    <source>
        <dbReference type="ARBA" id="ARBA00011061"/>
    </source>
</evidence>
<feature type="transmembrane region" description="Helical" evidence="7">
    <location>
        <begin position="155"/>
        <end position="176"/>
    </location>
</feature>
<sequence>MADSSSRARRVLGFVLRYGIGLLAVAWLLDQVEFDRVAAVLGDVPPASVAALLVVTVVGLLGRFYTWHVLMNRLDSATFRAAASTDLVVNFVNQILPSRLSGRAAAPVVVRSETGMAGGDSVAVAGVHTGLYAALYGLVATLGVVLGVGQFSPGLLLLLALSTLLYFVAGAAVLLLGANLTLADRFVEGFARLLGRVPRVGGRLAGLVRSLPDFAASSADSFRTLTTDPRSVGLYTVGWLAAMVAAPGLRVWLLLDGLGTGFEPALLLPFYLLTAYSVTLLPLTPGGIGVTEATATAVFVALGVPAETIVPVVFIDRFVSVYLPALAGWYPSLRLDLSGLVAE</sequence>
<evidence type="ECO:0000256" key="5">
    <source>
        <dbReference type="ARBA" id="ARBA00022989"/>
    </source>
</evidence>
<keyword evidence="9" id="KW-1185">Reference proteome</keyword>
<feature type="transmembrane region" description="Helical" evidence="7">
    <location>
        <begin position="12"/>
        <end position="29"/>
    </location>
</feature>
<reference evidence="8 9" key="1">
    <citation type="journal article" date="2019" name="Int. J. Syst. Evol. Microbiol.">
        <title>The Global Catalogue of Microorganisms (GCM) 10K type strain sequencing project: providing services to taxonomists for standard genome sequencing and annotation.</title>
        <authorList>
            <consortium name="The Broad Institute Genomics Platform"/>
            <consortium name="The Broad Institute Genome Sequencing Center for Infectious Disease"/>
            <person name="Wu L."/>
            <person name="Ma J."/>
        </authorList>
    </citation>
    <scope>NUCLEOTIDE SEQUENCE [LARGE SCALE GENOMIC DNA]</scope>
    <source>
        <strain evidence="8 9">CGMCC 1.12543</strain>
    </source>
</reference>
<keyword evidence="5 7" id="KW-1133">Transmembrane helix</keyword>
<gene>
    <name evidence="8" type="ORF">ACFPYI_02915</name>
</gene>
<keyword evidence="4 7" id="KW-0812">Transmembrane</keyword>
<keyword evidence="3" id="KW-1003">Cell membrane</keyword>
<dbReference type="PANTHER" id="PTHR39087:SF2">
    <property type="entry name" value="UPF0104 MEMBRANE PROTEIN MJ1595"/>
    <property type="match status" value="1"/>
</dbReference>
<protein>
    <submittedName>
        <fullName evidence="8">Lysylphosphatidylglycerol synthase transmembrane domain-containing protein</fullName>
    </submittedName>
</protein>
<evidence type="ECO:0000256" key="3">
    <source>
        <dbReference type="ARBA" id="ARBA00022475"/>
    </source>
</evidence>
<name>A0ABD5RI52_9EURY</name>
<evidence type="ECO:0000256" key="6">
    <source>
        <dbReference type="ARBA" id="ARBA00023136"/>
    </source>
</evidence>
<feature type="transmembrane region" description="Helical" evidence="7">
    <location>
        <begin position="131"/>
        <end position="149"/>
    </location>
</feature>
<dbReference type="GO" id="GO:0005886">
    <property type="term" value="C:plasma membrane"/>
    <property type="evidence" value="ECO:0007669"/>
    <property type="project" value="UniProtKB-SubCell"/>
</dbReference>
<dbReference type="RefSeq" id="WP_247419074.1">
    <property type="nucleotide sequence ID" value="NZ_JALLGW010000002.1"/>
</dbReference>
<organism evidence="8 9">
    <name type="scientific">Halomarina salina</name>
    <dbReference type="NCBI Taxonomy" id="1872699"/>
    <lineage>
        <taxon>Archaea</taxon>
        <taxon>Methanobacteriati</taxon>
        <taxon>Methanobacteriota</taxon>
        <taxon>Stenosarchaea group</taxon>
        <taxon>Halobacteria</taxon>
        <taxon>Halobacteriales</taxon>
        <taxon>Natronomonadaceae</taxon>
        <taxon>Halomarina</taxon>
    </lineage>
</organism>
<dbReference type="Pfam" id="PF03706">
    <property type="entry name" value="LPG_synthase_TM"/>
    <property type="match status" value="1"/>
</dbReference>
<comment type="similarity">
    <text evidence="2">Belongs to the UPF0104 family.</text>
</comment>
<dbReference type="InterPro" id="IPR022791">
    <property type="entry name" value="L-PG_synthase/AglD"/>
</dbReference>
<feature type="transmembrane region" description="Helical" evidence="7">
    <location>
        <begin position="295"/>
        <end position="315"/>
    </location>
</feature>
<accession>A0ABD5RI52</accession>
<dbReference type="EMBL" id="JBHSQH010000001">
    <property type="protein sequence ID" value="MFC5970272.1"/>
    <property type="molecule type" value="Genomic_DNA"/>
</dbReference>
<dbReference type="Proteomes" id="UP001596099">
    <property type="component" value="Unassembled WGS sequence"/>
</dbReference>
<evidence type="ECO:0000256" key="7">
    <source>
        <dbReference type="SAM" id="Phobius"/>
    </source>
</evidence>
<dbReference type="AlphaFoldDB" id="A0ABD5RI52"/>
<feature type="transmembrane region" description="Helical" evidence="7">
    <location>
        <begin position="232"/>
        <end position="253"/>
    </location>
</feature>
<evidence type="ECO:0000313" key="8">
    <source>
        <dbReference type="EMBL" id="MFC5970272.1"/>
    </source>
</evidence>
<proteinExistence type="inferred from homology"/>
<keyword evidence="6 7" id="KW-0472">Membrane</keyword>